<comment type="caution">
    <text evidence="5">The sequence shown here is derived from an EMBL/GenBank/DDBJ whole genome shotgun (WGS) entry which is preliminary data.</text>
</comment>
<dbReference type="FunFam" id="3.40.1390.30:FF:000002">
    <property type="entry name" value="Nif3-like dinuclear metal center protein"/>
    <property type="match status" value="1"/>
</dbReference>
<dbReference type="InterPro" id="IPR036069">
    <property type="entry name" value="DUF34/NIF3_sf"/>
</dbReference>
<keyword evidence="6" id="KW-1185">Reference proteome</keyword>
<dbReference type="AlphaFoldDB" id="A0A370DFZ2"/>
<evidence type="ECO:0000313" key="6">
    <source>
        <dbReference type="Proteomes" id="UP000254771"/>
    </source>
</evidence>
<organism evidence="5 6">
    <name type="scientific">endosymbiont of Escarpia spicata</name>
    <dbReference type="NCBI Taxonomy" id="2200908"/>
    <lineage>
        <taxon>Bacteria</taxon>
        <taxon>Pseudomonadati</taxon>
        <taxon>Pseudomonadota</taxon>
        <taxon>Gammaproteobacteria</taxon>
        <taxon>sulfur-oxidizing symbionts</taxon>
    </lineage>
</organism>
<feature type="binding site" evidence="4">
    <location>
        <position position="220"/>
    </location>
    <ligand>
        <name>a divalent metal cation</name>
        <dbReference type="ChEBI" id="CHEBI:60240"/>
        <label>1</label>
    </ligand>
</feature>
<dbReference type="GO" id="GO:0046872">
    <property type="term" value="F:metal ion binding"/>
    <property type="evidence" value="ECO:0007669"/>
    <property type="project" value="UniProtKB-KW"/>
</dbReference>
<gene>
    <name evidence="5" type="ORF">DIZ78_14650</name>
</gene>
<feature type="binding site" evidence="4">
    <location>
        <position position="104"/>
    </location>
    <ligand>
        <name>a divalent metal cation</name>
        <dbReference type="ChEBI" id="CHEBI:60240"/>
        <label>1</label>
    </ligand>
</feature>
<name>A0A370DFZ2_9GAMM</name>
<dbReference type="EMBL" id="QFXE01000020">
    <property type="protein sequence ID" value="RDH83237.1"/>
    <property type="molecule type" value="Genomic_DNA"/>
</dbReference>
<evidence type="ECO:0000256" key="1">
    <source>
        <dbReference type="ARBA" id="ARBA00006964"/>
    </source>
</evidence>
<feature type="binding site" evidence="4">
    <location>
        <position position="67"/>
    </location>
    <ligand>
        <name>a divalent metal cation</name>
        <dbReference type="ChEBI" id="CHEBI:60240"/>
        <label>1</label>
    </ligand>
</feature>
<dbReference type="InterPro" id="IPR002678">
    <property type="entry name" value="DUF34/NIF3"/>
</dbReference>
<keyword evidence="3 4" id="KW-0479">Metal-binding</keyword>
<proteinExistence type="inferred from homology"/>
<feature type="binding site" evidence="4">
    <location>
        <position position="224"/>
    </location>
    <ligand>
        <name>a divalent metal cation</name>
        <dbReference type="ChEBI" id="CHEBI:60240"/>
        <label>1</label>
    </ligand>
</feature>
<evidence type="ECO:0000256" key="3">
    <source>
        <dbReference type="ARBA" id="ARBA00022723"/>
    </source>
</evidence>
<dbReference type="PANTHER" id="PTHR13799:SF14">
    <property type="entry name" value="GTP CYCLOHYDROLASE 1 TYPE 2 HOMOLOG"/>
    <property type="match status" value="1"/>
</dbReference>
<evidence type="ECO:0000256" key="2">
    <source>
        <dbReference type="ARBA" id="ARBA00022112"/>
    </source>
</evidence>
<dbReference type="SUPFAM" id="SSF102705">
    <property type="entry name" value="NIF3 (NGG1p interacting factor 3)-like"/>
    <property type="match status" value="1"/>
</dbReference>
<feature type="binding site" evidence="4">
    <location>
        <position position="66"/>
    </location>
    <ligand>
        <name>a divalent metal cation</name>
        <dbReference type="ChEBI" id="CHEBI:60240"/>
        <label>1</label>
    </ligand>
</feature>
<dbReference type="GO" id="GO:0005737">
    <property type="term" value="C:cytoplasm"/>
    <property type="evidence" value="ECO:0007669"/>
    <property type="project" value="TreeGrafter"/>
</dbReference>
<evidence type="ECO:0000256" key="4">
    <source>
        <dbReference type="PIRSR" id="PIRSR602678-1"/>
    </source>
</evidence>
<dbReference type="Pfam" id="PF01784">
    <property type="entry name" value="DUF34_NIF3"/>
    <property type="match status" value="1"/>
</dbReference>
<dbReference type="NCBIfam" id="TIGR00486">
    <property type="entry name" value="YbgI_SA1388"/>
    <property type="match status" value="1"/>
</dbReference>
<protein>
    <recommendedName>
        <fullName evidence="2">GTP cyclohydrolase 1 type 2 homolog</fullName>
    </recommendedName>
</protein>
<dbReference type="PANTHER" id="PTHR13799">
    <property type="entry name" value="NGG1 INTERACTING FACTOR 3"/>
    <property type="match status" value="1"/>
</dbReference>
<evidence type="ECO:0000313" key="5">
    <source>
        <dbReference type="EMBL" id="RDH83237.1"/>
    </source>
</evidence>
<dbReference type="Proteomes" id="UP000254771">
    <property type="component" value="Unassembled WGS sequence"/>
</dbReference>
<dbReference type="Gene3D" id="3.40.1390.30">
    <property type="entry name" value="NIF3 (NGG1p interacting factor 3)-like"/>
    <property type="match status" value="2"/>
</dbReference>
<reference evidence="5 6" key="1">
    <citation type="journal article" date="2018" name="ISME J.">
        <title>Endosymbiont genomes yield clues of tubeworm success.</title>
        <authorList>
            <person name="Li Y."/>
            <person name="Liles M.R."/>
            <person name="Halanych K.M."/>
        </authorList>
    </citation>
    <scope>NUCLEOTIDE SEQUENCE [LARGE SCALE GENOMIC DNA]</scope>
    <source>
        <strain evidence="5">A1462</strain>
    </source>
</reference>
<sequence length="252" mass="27497">MIMISIHSLETYCNDCLNAGSFDDYCPNGLQVEAVSEVNRLMVGVTASQALIDAAVDWGADALLVHHGFFWKGEAASIRGMKGRRISALIKGGVNLLVYHLPLDAHPEWGNNRQLAERLAFPNPRVTEAAHGLLWSCDLEAPLQTVELQRRLQEVLGRTPLHIDSSGGAIQSVGWCTGGAQGFIEEAADLNLDAYISGEISEATVHVARERGIHYFAAGHHATERYGVQALAEHLAERFSLDCRFVDIDNPA</sequence>
<accession>A0A370DFZ2</accession>
<comment type="similarity">
    <text evidence="1">Belongs to the GTP cyclohydrolase I type 2/NIF3 family.</text>
</comment>